<reference evidence="5" key="1">
    <citation type="submission" date="2006-10" db="EMBL/GenBank/DDBJ databases">
        <authorList>
            <person name="Amadeo P."/>
            <person name="Zhao Q."/>
            <person name="Wortman J."/>
            <person name="Fraser-Liggett C."/>
            <person name="Carlton J."/>
        </authorList>
    </citation>
    <scope>NUCLEOTIDE SEQUENCE</scope>
    <source>
        <strain evidence="5">G3</strain>
    </source>
</reference>
<dbReference type="OrthoDB" id="443401at2759"/>
<dbReference type="InterPro" id="IPR012677">
    <property type="entry name" value="Nucleotide-bd_a/b_plait_sf"/>
</dbReference>
<feature type="coiled-coil region" evidence="3">
    <location>
        <begin position="103"/>
        <end position="150"/>
    </location>
</feature>
<dbReference type="SUPFAM" id="SSF54928">
    <property type="entry name" value="RNA-binding domain, RBD"/>
    <property type="match status" value="1"/>
</dbReference>
<evidence type="ECO:0000313" key="5">
    <source>
        <dbReference type="EMBL" id="EAX94942.1"/>
    </source>
</evidence>
<feature type="domain" description="RRM" evidence="4">
    <location>
        <begin position="12"/>
        <end position="82"/>
    </location>
</feature>
<name>A2FJH2_TRIV3</name>
<dbReference type="KEGG" id="tva:4752686"/>
<proteinExistence type="predicted"/>
<dbReference type="InterPro" id="IPR035979">
    <property type="entry name" value="RBD_domain_sf"/>
</dbReference>
<keyword evidence="1 2" id="KW-0694">RNA-binding</keyword>
<organism evidence="5 6">
    <name type="scientific">Trichomonas vaginalis (strain ATCC PRA-98 / G3)</name>
    <dbReference type="NCBI Taxonomy" id="412133"/>
    <lineage>
        <taxon>Eukaryota</taxon>
        <taxon>Metamonada</taxon>
        <taxon>Parabasalia</taxon>
        <taxon>Trichomonadida</taxon>
        <taxon>Trichomonadidae</taxon>
        <taxon>Trichomonas</taxon>
    </lineage>
</organism>
<dbReference type="InterPro" id="IPR000504">
    <property type="entry name" value="RRM_dom"/>
</dbReference>
<gene>
    <name evidence="5" type="ORF">TVAG_433510</name>
</gene>
<dbReference type="VEuPathDB" id="TrichDB:TVAGG3_0106830"/>
<dbReference type="PANTHER" id="PTHR14398:SF0">
    <property type="entry name" value="ZINC FINGER PROTEIN SWM"/>
    <property type="match status" value="1"/>
</dbReference>
<dbReference type="InParanoid" id="A2FJH2"/>
<dbReference type="PANTHER" id="PTHR14398">
    <property type="entry name" value="RNA RECOGNITION RRM/RNP DOMAIN"/>
    <property type="match status" value="1"/>
</dbReference>
<dbReference type="AlphaFoldDB" id="A2FJH2"/>
<evidence type="ECO:0000313" key="6">
    <source>
        <dbReference type="Proteomes" id="UP000001542"/>
    </source>
</evidence>
<dbReference type="InterPro" id="IPR045137">
    <property type="entry name" value="RBM26/27"/>
</dbReference>
<dbReference type="Proteomes" id="UP000001542">
    <property type="component" value="Unassembled WGS sequence"/>
</dbReference>
<sequence length="214" mass="24731">MAPPPKQDKPCDTLFVYNIPENKNKILLLFKHFKHYGHIKSIWCNQKVATISYSTVEEATKAFHSPEAYENNRFVMIKYHRNPAESESHLADAADMDFVRKVAGEVKAEIEKTQKKEEEERAQLIAQQKIRNLTTEINNSKQIIAQCENIAMDLFKEKDETQDAEKQTEIDGKIQETIKIMNDAKKKIEELEKEQADLKNKLSQVQPAQSQQQA</sequence>
<dbReference type="CDD" id="cd12257">
    <property type="entry name" value="RRM1_RBM26_like"/>
    <property type="match status" value="1"/>
</dbReference>
<feature type="coiled-coil region" evidence="3">
    <location>
        <begin position="174"/>
        <end position="208"/>
    </location>
</feature>
<evidence type="ECO:0000256" key="1">
    <source>
        <dbReference type="ARBA" id="ARBA00022884"/>
    </source>
</evidence>
<keyword evidence="3" id="KW-0175">Coiled coil</keyword>
<dbReference type="Gene3D" id="3.30.70.330">
    <property type="match status" value="1"/>
</dbReference>
<evidence type="ECO:0000256" key="2">
    <source>
        <dbReference type="PROSITE-ProRule" id="PRU00176"/>
    </source>
</evidence>
<evidence type="ECO:0000256" key="3">
    <source>
        <dbReference type="SAM" id="Coils"/>
    </source>
</evidence>
<reference evidence="5" key="2">
    <citation type="journal article" date="2007" name="Science">
        <title>Draft genome sequence of the sexually transmitted pathogen Trichomonas vaginalis.</title>
        <authorList>
            <person name="Carlton J.M."/>
            <person name="Hirt R.P."/>
            <person name="Silva J.C."/>
            <person name="Delcher A.L."/>
            <person name="Schatz M."/>
            <person name="Zhao Q."/>
            <person name="Wortman J.R."/>
            <person name="Bidwell S.L."/>
            <person name="Alsmark U.C.M."/>
            <person name="Besteiro S."/>
            <person name="Sicheritz-Ponten T."/>
            <person name="Noel C.J."/>
            <person name="Dacks J.B."/>
            <person name="Foster P.G."/>
            <person name="Simillion C."/>
            <person name="Van de Peer Y."/>
            <person name="Miranda-Saavedra D."/>
            <person name="Barton G.J."/>
            <person name="Westrop G.D."/>
            <person name="Mueller S."/>
            <person name="Dessi D."/>
            <person name="Fiori P.L."/>
            <person name="Ren Q."/>
            <person name="Paulsen I."/>
            <person name="Zhang H."/>
            <person name="Bastida-Corcuera F.D."/>
            <person name="Simoes-Barbosa A."/>
            <person name="Brown M.T."/>
            <person name="Hayes R.D."/>
            <person name="Mukherjee M."/>
            <person name="Okumura C.Y."/>
            <person name="Schneider R."/>
            <person name="Smith A.J."/>
            <person name="Vanacova S."/>
            <person name="Villalvazo M."/>
            <person name="Haas B.J."/>
            <person name="Pertea M."/>
            <person name="Feldblyum T.V."/>
            <person name="Utterback T.R."/>
            <person name="Shu C.L."/>
            <person name="Osoegawa K."/>
            <person name="de Jong P.J."/>
            <person name="Hrdy I."/>
            <person name="Horvathova L."/>
            <person name="Zubacova Z."/>
            <person name="Dolezal P."/>
            <person name="Malik S.B."/>
            <person name="Logsdon J.M. Jr."/>
            <person name="Henze K."/>
            <person name="Gupta A."/>
            <person name="Wang C.C."/>
            <person name="Dunne R.L."/>
            <person name="Upcroft J.A."/>
            <person name="Upcroft P."/>
            <person name="White O."/>
            <person name="Salzberg S.L."/>
            <person name="Tang P."/>
            <person name="Chiu C.-H."/>
            <person name="Lee Y.-S."/>
            <person name="Embley T.M."/>
            <person name="Coombs G.H."/>
            <person name="Mottram J.C."/>
            <person name="Tachezy J."/>
            <person name="Fraser-Liggett C.M."/>
            <person name="Johnson P.J."/>
        </authorList>
    </citation>
    <scope>NUCLEOTIDE SEQUENCE [LARGE SCALE GENOMIC DNA]</scope>
    <source>
        <strain evidence="5">G3</strain>
    </source>
</reference>
<dbReference type="VEuPathDB" id="TrichDB:TVAG_433510"/>
<keyword evidence="6" id="KW-1185">Reference proteome</keyword>
<dbReference type="RefSeq" id="XP_001307872.1">
    <property type="nucleotide sequence ID" value="XM_001307871.1"/>
</dbReference>
<accession>A2FJH2</accession>
<dbReference type="SMR" id="A2FJH2"/>
<evidence type="ECO:0000259" key="4">
    <source>
        <dbReference type="PROSITE" id="PS50102"/>
    </source>
</evidence>
<dbReference type="PROSITE" id="PS50102">
    <property type="entry name" value="RRM"/>
    <property type="match status" value="1"/>
</dbReference>
<dbReference type="EMBL" id="DS113830">
    <property type="protein sequence ID" value="EAX94942.1"/>
    <property type="molecule type" value="Genomic_DNA"/>
</dbReference>
<dbReference type="GO" id="GO:0003723">
    <property type="term" value="F:RNA binding"/>
    <property type="evidence" value="ECO:0007669"/>
    <property type="project" value="UniProtKB-UniRule"/>
</dbReference>
<protein>
    <recommendedName>
        <fullName evidence="4">RRM domain-containing protein</fullName>
    </recommendedName>
</protein>